<evidence type="ECO:0000313" key="2">
    <source>
        <dbReference type="Proteomes" id="UP000091918"/>
    </source>
</evidence>
<proteinExistence type="predicted"/>
<gene>
    <name evidence="1" type="ORF">ACJ72_06482</name>
</gene>
<organism evidence="1 2">
    <name type="scientific">Emergomyces africanus</name>
    <dbReference type="NCBI Taxonomy" id="1955775"/>
    <lineage>
        <taxon>Eukaryota</taxon>
        <taxon>Fungi</taxon>
        <taxon>Dikarya</taxon>
        <taxon>Ascomycota</taxon>
        <taxon>Pezizomycotina</taxon>
        <taxon>Eurotiomycetes</taxon>
        <taxon>Eurotiomycetidae</taxon>
        <taxon>Onygenales</taxon>
        <taxon>Ajellomycetaceae</taxon>
        <taxon>Emergomyces</taxon>
    </lineage>
</organism>
<sequence length="39" mass="4558">MMESEAFRRRMHEWPPRINKEHAGKGLAGVMEDELGFVD</sequence>
<dbReference type="EMBL" id="LGUA01001117">
    <property type="protein sequence ID" value="OAX79197.1"/>
    <property type="molecule type" value="Genomic_DNA"/>
</dbReference>
<dbReference type="STRING" id="1658172.A0A1B7NRB6"/>
<comment type="caution">
    <text evidence="1">The sequence shown here is derived from an EMBL/GenBank/DDBJ whole genome shotgun (WGS) entry which is preliminary data.</text>
</comment>
<keyword evidence="2" id="KW-1185">Reference proteome</keyword>
<reference evidence="1 2" key="1">
    <citation type="submission" date="2015-07" db="EMBL/GenBank/DDBJ databases">
        <title>Emmonsia species relationships and genome sequence.</title>
        <authorList>
            <person name="Cuomo C.A."/>
            <person name="Schwartz I.S."/>
            <person name="Kenyon C."/>
            <person name="de Hoog G.S."/>
            <person name="Govender N.P."/>
            <person name="Botha A."/>
            <person name="Moreno L."/>
            <person name="de Vries M."/>
            <person name="Munoz J.F."/>
            <person name="Stielow J.B."/>
        </authorList>
    </citation>
    <scope>NUCLEOTIDE SEQUENCE [LARGE SCALE GENOMIC DNA]</scope>
    <source>
        <strain evidence="1 2">CBS 136260</strain>
    </source>
</reference>
<dbReference type="Proteomes" id="UP000091918">
    <property type="component" value="Unassembled WGS sequence"/>
</dbReference>
<accession>A0A1B7NRB6</accession>
<name>A0A1B7NRB6_9EURO</name>
<protein>
    <submittedName>
        <fullName evidence="1">Uncharacterized protein</fullName>
    </submittedName>
</protein>
<dbReference type="AlphaFoldDB" id="A0A1B7NRB6"/>
<evidence type="ECO:0000313" key="1">
    <source>
        <dbReference type="EMBL" id="OAX79197.1"/>
    </source>
</evidence>